<gene>
    <name evidence="4" type="ORF">CASFOL_017820</name>
</gene>
<feature type="signal peptide" evidence="2">
    <location>
        <begin position="1"/>
        <end position="18"/>
    </location>
</feature>
<name>A0ABD3DB41_9LAMI</name>
<accession>A0ABD3DB41</accession>
<evidence type="ECO:0000256" key="1">
    <source>
        <dbReference type="SAM" id="MobiDB-lite"/>
    </source>
</evidence>
<dbReference type="Pfam" id="PF08646">
    <property type="entry name" value="Rep_fac-A_C"/>
    <property type="match status" value="1"/>
</dbReference>
<dbReference type="Gene3D" id="2.40.50.140">
    <property type="entry name" value="Nucleic acid-binding proteins"/>
    <property type="match status" value="1"/>
</dbReference>
<evidence type="ECO:0000256" key="2">
    <source>
        <dbReference type="SAM" id="SignalP"/>
    </source>
</evidence>
<sequence>MIHVLLSITACLPLLLFTHDLQDGKHWINGRINAVDSTKDFWYLSCKICARKVEKVDGLRRCVHCGEVTHVDIYRFSLEVEVVDDSGSATLVLSDKASAQLFCQSAENVVSIHGDSLKRLAKWMVEDMVGRQAVFEVVVTSEEDVNVFDCERLSNDEEILKVYEKKYIGGEDEISETESFLTDKVDDKASNATPVGIAAEIPEPTVSERPSGSNDPDATKAAKKRRRTE</sequence>
<dbReference type="SUPFAM" id="SSF50249">
    <property type="entry name" value="Nucleic acid-binding proteins"/>
    <property type="match status" value="1"/>
</dbReference>
<organism evidence="4 5">
    <name type="scientific">Castilleja foliolosa</name>
    <dbReference type="NCBI Taxonomy" id="1961234"/>
    <lineage>
        <taxon>Eukaryota</taxon>
        <taxon>Viridiplantae</taxon>
        <taxon>Streptophyta</taxon>
        <taxon>Embryophyta</taxon>
        <taxon>Tracheophyta</taxon>
        <taxon>Spermatophyta</taxon>
        <taxon>Magnoliopsida</taxon>
        <taxon>eudicotyledons</taxon>
        <taxon>Gunneridae</taxon>
        <taxon>Pentapetalae</taxon>
        <taxon>asterids</taxon>
        <taxon>lamiids</taxon>
        <taxon>Lamiales</taxon>
        <taxon>Orobanchaceae</taxon>
        <taxon>Pedicularideae</taxon>
        <taxon>Castillejinae</taxon>
        <taxon>Castilleja</taxon>
    </lineage>
</organism>
<evidence type="ECO:0000259" key="3">
    <source>
        <dbReference type="Pfam" id="PF08646"/>
    </source>
</evidence>
<dbReference type="InterPro" id="IPR013955">
    <property type="entry name" value="Rep_factor-A_C"/>
</dbReference>
<dbReference type="Proteomes" id="UP001632038">
    <property type="component" value="Unassembled WGS sequence"/>
</dbReference>
<comment type="caution">
    <text evidence="4">The sequence shown here is derived from an EMBL/GenBank/DDBJ whole genome shotgun (WGS) entry which is preliminary data.</text>
</comment>
<protein>
    <recommendedName>
        <fullName evidence="3">Replication factor A C-terminal domain-containing protein</fullName>
    </recommendedName>
</protein>
<feature type="domain" description="Replication factor A C-terminal" evidence="3">
    <location>
        <begin position="32"/>
        <end position="142"/>
    </location>
</feature>
<dbReference type="AlphaFoldDB" id="A0ABD3DB41"/>
<feature type="chain" id="PRO_5044847177" description="Replication factor A C-terminal domain-containing protein" evidence="2">
    <location>
        <begin position="19"/>
        <end position="229"/>
    </location>
</feature>
<reference evidence="5" key="1">
    <citation type="journal article" date="2024" name="IScience">
        <title>Strigolactones Initiate the Formation of Haustorium-like Structures in Castilleja.</title>
        <authorList>
            <person name="Buerger M."/>
            <person name="Peterson D."/>
            <person name="Chory J."/>
        </authorList>
    </citation>
    <scope>NUCLEOTIDE SEQUENCE [LARGE SCALE GENOMIC DNA]</scope>
</reference>
<dbReference type="EMBL" id="JAVIJP010000019">
    <property type="protein sequence ID" value="KAL3638449.1"/>
    <property type="molecule type" value="Genomic_DNA"/>
</dbReference>
<keyword evidence="5" id="KW-1185">Reference proteome</keyword>
<proteinExistence type="predicted"/>
<evidence type="ECO:0000313" key="5">
    <source>
        <dbReference type="Proteomes" id="UP001632038"/>
    </source>
</evidence>
<evidence type="ECO:0000313" key="4">
    <source>
        <dbReference type="EMBL" id="KAL3638449.1"/>
    </source>
</evidence>
<keyword evidence="2" id="KW-0732">Signal</keyword>
<feature type="region of interest" description="Disordered" evidence="1">
    <location>
        <begin position="185"/>
        <end position="229"/>
    </location>
</feature>
<dbReference type="InterPro" id="IPR012340">
    <property type="entry name" value="NA-bd_OB-fold"/>
</dbReference>